<dbReference type="EMBL" id="DTAU01000044">
    <property type="protein sequence ID" value="HFQ78475.1"/>
    <property type="molecule type" value="Genomic_DNA"/>
</dbReference>
<gene>
    <name evidence="1" type="ORF">ENT99_02075</name>
    <name evidence="2" type="ORF">ENU64_05525</name>
</gene>
<protein>
    <recommendedName>
        <fullName evidence="3">Thioredoxin</fullName>
    </recommendedName>
</protein>
<name>A0A7J3MZI9_9CREN</name>
<dbReference type="EMBL" id="DTDH01000159">
    <property type="protein sequence ID" value="HGT98870.1"/>
    <property type="molecule type" value="Genomic_DNA"/>
</dbReference>
<proteinExistence type="predicted"/>
<evidence type="ECO:0008006" key="3">
    <source>
        <dbReference type="Google" id="ProtNLM"/>
    </source>
</evidence>
<evidence type="ECO:0000313" key="1">
    <source>
        <dbReference type="EMBL" id="HFQ78475.1"/>
    </source>
</evidence>
<dbReference type="InterPro" id="IPR036249">
    <property type="entry name" value="Thioredoxin-like_sf"/>
</dbReference>
<comment type="caution">
    <text evidence="2">The sequence shown here is derived from an EMBL/GenBank/DDBJ whole genome shotgun (WGS) entry which is preliminary data.</text>
</comment>
<evidence type="ECO:0000313" key="2">
    <source>
        <dbReference type="EMBL" id="HGT98870.1"/>
    </source>
</evidence>
<organism evidence="2">
    <name type="scientific">Ignisphaera aggregans</name>
    <dbReference type="NCBI Taxonomy" id="334771"/>
    <lineage>
        <taxon>Archaea</taxon>
        <taxon>Thermoproteota</taxon>
        <taxon>Thermoprotei</taxon>
        <taxon>Desulfurococcales</taxon>
        <taxon>Desulfurococcaceae</taxon>
        <taxon>Ignisphaera</taxon>
    </lineage>
</organism>
<dbReference type="AlphaFoldDB" id="A0A7J3MZI9"/>
<reference evidence="2" key="1">
    <citation type="journal article" date="2020" name="mSystems">
        <title>Genome- and Community-Level Interaction Insights into Carbon Utilization and Element Cycling Functions of Hydrothermarchaeota in Hydrothermal Sediment.</title>
        <authorList>
            <person name="Zhou Z."/>
            <person name="Liu Y."/>
            <person name="Xu W."/>
            <person name="Pan J."/>
            <person name="Luo Z.H."/>
            <person name="Li M."/>
        </authorList>
    </citation>
    <scope>NUCLEOTIDE SEQUENCE [LARGE SCALE GENOMIC DNA]</scope>
    <source>
        <strain evidence="1">SpSt-629</strain>
        <strain evidence="2">SpSt-688</strain>
    </source>
</reference>
<dbReference type="SUPFAM" id="SSF52833">
    <property type="entry name" value="Thioredoxin-like"/>
    <property type="match status" value="1"/>
</dbReference>
<accession>A0A7J3MZI9</accession>
<sequence length="200" mass="23920">MMWLQMNTDEDGVYMYNKNALTWTRLKLGEPYVPREDGLHVVYFRNRKCPGCKAFDRIWIEYIKKHREDHNIKEFIIVQCTHFFYECFDGDAVDTFILYLVLETPQVIAIISENSTPIYIEREIGVDTLDKLEIFVNGTFDRMKRYFEENHEEETDSGSLYIDLDFKKPKEVVSKLRKLLFEGRNIREVCDEKGCRIFIE</sequence>